<dbReference type="InterPro" id="IPR006599">
    <property type="entry name" value="CARP_motif"/>
</dbReference>
<evidence type="ECO:0000313" key="15">
    <source>
        <dbReference type="Proteomes" id="UP000694382"/>
    </source>
</evidence>
<dbReference type="InterPro" id="IPR036850">
    <property type="entry name" value="NDK-like_dom_sf"/>
</dbReference>
<evidence type="ECO:0000256" key="11">
    <source>
        <dbReference type="ARBA" id="ARBA00023288"/>
    </source>
</evidence>
<evidence type="ECO:0000256" key="7">
    <source>
        <dbReference type="ARBA" id="ARBA00022741"/>
    </source>
</evidence>
<evidence type="ECO:0000313" key="14">
    <source>
        <dbReference type="Ensembl" id="ENSCPVP00000010931.1"/>
    </source>
</evidence>
<dbReference type="SMART" id="SM00673">
    <property type="entry name" value="CARP"/>
    <property type="match status" value="2"/>
</dbReference>
<dbReference type="Gene3D" id="2.160.20.70">
    <property type="match status" value="1"/>
</dbReference>
<accession>A0A8C3MTB2</accession>
<evidence type="ECO:0000256" key="5">
    <source>
        <dbReference type="ARBA" id="ARBA00022475"/>
    </source>
</evidence>
<keyword evidence="7" id="KW-0547">Nucleotide-binding</keyword>
<dbReference type="Proteomes" id="UP000694382">
    <property type="component" value="Chromosome 1"/>
</dbReference>
<dbReference type="AlphaFoldDB" id="A0A8C3MTB2"/>
<comment type="similarity">
    <text evidence="12">Belongs to the NDK family.</text>
</comment>
<dbReference type="FunFam" id="2.160.20.70:FF:000004">
    <property type="entry name" value="Protein XRP2"/>
    <property type="match status" value="1"/>
</dbReference>
<evidence type="ECO:0000256" key="4">
    <source>
        <dbReference type="ARBA" id="ARBA00022468"/>
    </source>
</evidence>
<evidence type="ECO:0000256" key="3">
    <source>
        <dbReference type="ARBA" id="ARBA00015771"/>
    </source>
</evidence>
<dbReference type="GO" id="GO:0036064">
    <property type="term" value="C:ciliary basal body"/>
    <property type="evidence" value="ECO:0007669"/>
    <property type="project" value="UniProtKB-ARBA"/>
</dbReference>
<comment type="caution">
    <text evidence="12">Lacks conserved residue(s) required for the propagation of feature annotation.</text>
</comment>
<comment type="similarity">
    <text evidence="2">Belongs to the TBCC family.</text>
</comment>
<evidence type="ECO:0000256" key="6">
    <source>
        <dbReference type="ARBA" id="ARBA00022707"/>
    </source>
</evidence>
<keyword evidence="15" id="KW-1185">Reference proteome</keyword>
<evidence type="ECO:0000256" key="9">
    <source>
        <dbReference type="ARBA" id="ARBA00023136"/>
    </source>
</evidence>
<dbReference type="PROSITE" id="PS51374">
    <property type="entry name" value="NDPK_LIKE"/>
    <property type="match status" value="1"/>
</dbReference>
<feature type="region of interest" description="Disordered" evidence="13">
    <location>
        <begin position="15"/>
        <end position="208"/>
    </location>
</feature>
<keyword evidence="10" id="KW-0564">Palmitate</keyword>
<evidence type="ECO:0000256" key="12">
    <source>
        <dbReference type="PROSITE-ProRule" id="PRU00706"/>
    </source>
</evidence>
<dbReference type="PANTHER" id="PTHR15440:SF0">
    <property type="entry name" value="PROTEIN XRP2"/>
    <property type="match status" value="1"/>
</dbReference>
<keyword evidence="8" id="KW-0342">GTP-binding</keyword>
<dbReference type="InterPro" id="IPR039093">
    <property type="entry name" value="XRP2"/>
</dbReference>
<keyword evidence="6" id="KW-0519">Myristate</keyword>
<feature type="compositionally biased region" description="Low complexity" evidence="13">
    <location>
        <begin position="153"/>
        <end position="164"/>
    </location>
</feature>
<dbReference type="GO" id="GO:0005096">
    <property type="term" value="F:GTPase activator activity"/>
    <property type="evidence" value="ECO:0007669"/>
    <property type="project" value="UniProtKB-KW"/>
</dbReference>
<evidence type="ECO:0000256" key="2">
    <source>
        <dbReference type="ARBA" id="ARBA00008848"/>
    </source>
</evidence>
<dbReference type="PROSITE" id="PS51329">
    <property type="entry name" value="C_CAP_COFACTOR_C"/>
    <property type="match status" value="1"/>
</dbReference>
<evidence type="ECO:0000256" key="8">
    <source>
        <dbReference type="ARBA" id="ARBA00023134"/>
    </source>
</evidence>
<dbReference type="GO" id="GO:0006892">
    <property type="term" value="P:post-Golgi vesicle-mediated transport"/>
    <property type="evidence" value="ECO:0007669"/>
    <property type="project" value="TreeGrafter"/>
</dbReference>
<dbReference type="InterPro" id="IPR016098">
    <property type="entry name" value="CAP/MinC_C"/>
</dbReference>
<keyword evidence="11" id="KW-0449">Lipoprotein</keyword>
<dbReference type="Ensembl" id="ENSCPVT00000011407.2">
    <property type="protein sequence ID" value="ENSCPVP00000010931.1"/>
    <property type="gene ID" value="ENSCPVG00000007993.2"/>
</dbReference>
<dbReference type="GO" id="GO:0005737">
    <property type="term" value="C:cytoplasm"/>
    <property type="evidence" value="ECO:0007669"/>
    <property type="project" value="UniProtKB-ARBA"/>
</dbReference>
<reference evidence="14" key="1">
    <citation type="submission" date="2020-02" db="EMBL/GenBank/DDBJ databases">
        <authorList>
            <person name="Enbody D E."/>
            <person name="Pettersson E M."/>
        </authorList>
    </citation>
    <scope>NUCLEOTIDE SEQUENCE [LARGE SCALE GENOMIC DNA]</scope>
</reference>
<keyword evidence="9" id="KW-0472">Membrane</keyword>
<dbReference type="Gene3D" id="3.30.70.141">
    <property type="entry name" value="Nucleoside diphosphate kinase-like domain"/>
    <property type="match status" value="1"/>
</dbReference>
<dbReference type="Pfam" id="PF07986">
    <property type="entry name" value="TBCC"/>
    <property type="match status" value="1"/>
</dbReference>
<dbReference type="InterPro" id="IPR017901">
    <property type="entry name" value="C-CAP_CF_C-like"/>
</dbReference>
<protein>
    <recommendedName>
        <fullName evidence="3">Protein XRP2</fullName>
    </recommendedName>
</protein>
<dbReference type="GO" id="GO:0005525">
    <property type="term" value="F:GTP binding"/>
    <property type="evidence" value="ECO:0007669"/>
    <property type="project" value="UniProtKB-KW"/>
</dbReference>
<dbReference type="PANTHER" id="PTHR15440">
    <property type="entry name" value="XRP2 PROTEIN"/>
    <property type="match status" value="1"/>
</dbReference>
<evidence type="ECO:0000256" key="13">
    <source>
        <dbReference type="SAM" id="MobiDB-lite"/>
    </source>
</evidence>
<comment type="subcellular location">
    <subcellularLocation>
        <location evidence="1">Cell membrane</location>
        <topology evidence="1">Lipid-anchor</topology>
        <orientation evidence="1">Cytoplasmic side</orientation>
    </subcellularLocation>
</comment>
<sequence>MTKRCDAGLVGLYLHPEPGGLPPTCTAEPAHGSGRNTGFTSAERWVHGQPPPLPSRSRGTGGREPSPGRGSDVDHGQTALSRSPRPPSPAVRCLRRPSPLSGAAPPGATAGRRRWLERDGAGKGKGKAGGNVAVATGDGRKPEAGGAGRRGAGEPFPAASLSPPGSGGSSTMGCFFSRRRKPAQGGQLPLQPQAGAGQDAASGEQKAPQYSWDLRAKIDPKDYTFSGLKNETVGRLPGKVAGQQFVIQDCENCQIYIFDHSATITIDDCVNCQIFLGPIKGSVFFRDCKDCKCVVACQQFRTRDCRKLEVFLCCATQPIIESSTGMKFGCFQYYYPELALQFKDAGLSIFNNTWSNIHDFTPVSGENNWGLLPETAAVQDYVPLPSSEELKAVRVSTDATKSIIPITRGRRQKNSDESCLAVFFAGDYTTANARKLIDEMTSKGFQLVQTKEVLMKAEDAHRVFQQSALEFIPLLEKGPVVALEFNGDGAVEQCRSTVNEVFSGTKVFVSESKASASQDVDNFYNFADMQMGM</sequence>
<proteinExistence type="inferred from homology"/>
<dbReference type="SUPFAM" id="SSF69340">
    <property type="entry name" value="C-terminal domain of adenylylcyclase associated protein"/>
    <property type="match status" value="1"/>
</dbReference>
<name>A0A8C3MTB2_GEOPR</name>
<reference evidence="14" key="3">
    <citation type="submission" date="2025-09" db="UniProtKB">
        <authorList>
            <consortium name="Ensembl"/>
        </authorList>
    </citation>
    <scope>IDENTIFICATION</scope>
</reference>
<evidence type="ECO:0000256" key="1">
    <source>
        <dbReference type="ARBA" id="ARBA00004342"/>
    </source>
</evidence>
<dbReference type="InterPro" id="IPR012945">
    <property type="entry name" value="Tubulin-bd_cofactor_C_dom"/>
</dbReference>
<feature type="compositionally biased region" description="Low complexity" evidence="13">
    <location>
        <begin position="96"/>
        <end position="110"/>
    </location>
</feature>
<dbReference type="GO" id="GO:1990075">
    <property type="term" value="C:periciliary membrane compartment"/>
    <property type="evidence" value="ECO:0007669"/>
    <property type="project" value="TreeGrafter"/>
</dbReference>
<dbReference type="InterPro" id="IPR036223">
    <property type="entry name" value="CAP_C_sf"/>
</dbReference>
<keyword evidence="5" id="KW-1003">Cell membrane</keyword>
<dbReference type="FunFam" id="3.30.70.141:FF:000007">
    <property type="entry name" value="Protein XRP2"/>
    <property type="match status" value="1"/>
</dbReference>
<feature type="compositionally biased region" description="Low complexity" evidence="13">
    <location>
        <begin position="183"/>
        <end position="198"/>
    </location>
</feature>
<keyword evidence="4" id="KW-0343">GTPase activation</keyword>
<evidence type="ECO:0000256" key="10">
    <source>
        <dbReference type="ARBA" id="ARBA00023139"/>
    </source>
</evidence>
<reference evidence="14" key="2">
    <citation type="submission" date="2025-08" db="UniProtKB">
        <authorList>
            <consortium name="Ensembl"/>
        </authorList>
    </citation>
    <scope>IDENTIFICATION</scope>
</reference>
<organism evidence="14 15">
    <name type="scientific">Geospiza parvula</name>
    <name type="common">Small tree-finch</name>
    <name type="synonym">Camarhynchus parvulus</name>
    <dbReference type="NCBI Taxonomy" id="87175"/>
    <lineage>
        <taxon>Eukaryota</taxon>
        <taxon>Metazoa</taxon>
        <taxon>Chordata</taxon>
        <taxon>Craniata</taxon>
        <taxon>Vertebrata</taxon>
        <taxon>Euteleostomi</taxon>
        <taxon>Archelosauria</taxon>
        <taxon>Archosauria</taxon>
        <taxon>Dinosauria</taxon>
        <taxon>Saurischia</taxon>
        <taxon>Theropoda</taxon>
        <taxon>Coelurosauria</taxon>
        <taxon>Aves</taxon>
        <taxon>Neognathae</taxon>
        <taxon>Neoaves</taxon>
        <taxon>Telluraves</taxon>
        <taxon>Australaves</taxon>
        <taxon>Passeriformes</taxon>
        <taxon>Thraupidae</taxon>
        <taxon>Camarhynchus</taxon>
    </lineage>
</organism>
<dbReference type="SUPFAM" id="SSF54919">
    <property type="entry name" value="Nucleoside diphosphate kinase, NDK"/>
    <property type="match status" value="1"/>
</dbReference>